<accession>A0A420E3S0</accession>
<name>A0A420E3S0_9FLAO</name>
<reference evidence="5 6" key="1">
    <citation type="submission" date="2018-09" db="EMBL/GenBank/DDBJ databases">
        <title>Genomic Encyclopedia of Archaeal and Bacterial Type Strains, Phase II (KMG-II): from individual species to whole genera.</title>
        <authorList>
            <person name="Goeker M."/>
        </authorList>
    </citation>
    <scope>NUCLEOTIDE SEQUENCE [LARGE SCALE GENOMIC DNA]</scope>
    <source>
        <strain evidence="5 6">DSM 16505</strain>
    </source>
</reference>
<dbReference type="InterPro" id="IPR036249">
    <property type="entry name" value="Thioredoxin-like_sf"/>
</dbReference>
<evidence type="ECO:0000313" key="5">
    <source>
        <dbReference type="EMBL" id="RKF04679.1"/>
    </source>
</evidence>
<dbReference type="PANTHER" id="PTHR15337">
    <property type="entry name" value="ANTERIOR GRADIENT PROTEIN-RELATED"/>
    <property type="match status" value="1"/>
</dbReference>
<proteinExistence type="predicted"/>
<evidence type="ECO:0000256" key="2">
    <source>
        <dbReference type="ARBA" id="ARBA00023284"/>
    </source>
</evidence>
<feature type="signal peptide" evidence="3">
    <location>
        <begin position="1"/>
        <end position="19"/>
    </location>
</feature>
<sequence length="173" mass="20475">MKKIILVAVFTIISFGVRAQDDKINWLTFEQAMEMSEKDPKPIMVDIYTDWCGWCKKMDKTTYKNKVIVDYINTHYYPVKLNGEAKHDIMFQGKTFSYQAQGRRGYHQLAAAIMRGQLSYPSTAFFNTERQLLQNVPGYLEEKRFEKILAYFNKDNYKNTPWLEFEKNFKSAM</sequence>
<dbReference type="Pfam" id="PF03190">
    <property type="entry name" value="Thioredox_DsbH"/>
    <property type="match status" value="1"/>
</dbReference>
<dbReference type="EMBL" id="RAQM01000006">
    <property type="protein sequence ID" value="RKF04679.1"/>
    <property type="molecule type" value="Genomic_DNA"/>
</dbReference>
<comment type="caution">
    <text evidence="5">The sequence shown here is derived from an EMBL/GenBank/DDBJ whole genome shotgun (WGS) entry which is preliminary data.</text>
</comment>
<dbReference type="RefSeq" id="WP_120185555.1">
    <property type="nucleotide sequence ID" value="NZ_RAQM01000006.1"/>
</dbReference>
<evidence type="ECO:0000313" key="6">
    <source>
        <dbReference type="Proteomes" id="UP000285780"/>
    </source>
</evidence>
<dbReference type="AlphaFoldDB" id="A0A420E3S0"/>
<organism evidence="5 6">
    <name type="scientific">Tenacibaculum lutimaris</name>
    <dbReference type="NCBI Taxonomy" id="285258"/>
    <lineage>
        <taxon>Bacteria</taxon>
        <taxon>Pseudomonadati</taxon>
        <taxon>Bacteroidota</taxon>
        <taxon>Flavobacteriia</taxon>
        <taxon>Flavobacteriales</taxon>
        <taxon>Flavobacteriaceae</taxon>
        <taxon>Tenacibaculum</taxon>
    </lineage>
</organism>
<evidence type="ECO:0000256" key="3">
    <source>
        <dbReference type="SAM" id="SignalP"/>
    </source>
</evidence>
<dbReference type="Proteomes" id="UP000285780">
    <property type="component" value="Unassembled WGS sequence"/>
</dbReference>
<dbReference type="InterPro" id="IPR004879">
    <property type="entry name" value="Ssp411-like_TRX"/>
</dbReference>
<dbReference type="SUPFAM" id="SSF52833">
    <property type="entry name" value="Thioredoxin-like"/>
    <property type="match status" value="1"/>
</dbReference>
<evidence type="ECO:0000259" key="4">
    <source>
        <dbReference type="Pfam" id="PF03190"/>
    </source>
</evidence>
<dbReference type="Gene3D" id="3.40.30.10">
    <property type="entry name" value="Glutaredoxin"/>
    <property type="match status" value="1"/>
</dbReference>
<protein>
    <submittedName>
        <fullName evidence="5">Uncharacterized protein DUF255</fullName>
    </submittedName>
</protein>
<dbReference type="PROSITE" id="PS00194">
    <property type="entry name" value="THIOREDOXIN_1"/>
    <property type="match status" value="1"/>
</dbReference>
<dbReference type="PANTHER" id="PTHR15337:SF11">
    <property type="entry name" value="THIOREDOXIN DOMAIN-CONTAINING PROTEIN"/>
    <property type="match status" value="1"/>
</dbReference>
<dbReference type="InterPro" id="IPR017937">
    <property type="entry name" value="Thioredoxin_CS"/>
</dbReference>
<feature type="domain" description="Spermatogenesis-associated protein 20-like TRX" evidence="4">
    <location>
        <begin position="18"/>
        <end position="105"/>
    </location>
</feature>
<feature type="chain" id="PRO_5019495093" evidence="3">
    <location>
        <begin position="20"/>
        <end position="173"/>
    </location>
</feature>
<keyword evidence="6" id="KW-1185">Reference proteome</keyword>
<gene>
    <name evidence="5" type="ORF">C8N26_0065</name>
</gene>
<evidence type="ECO:0000256" key="1">
    <source>
        <dbReference type="ARBA" id="ARBA00022729"/>
    </source>
</evidence>
<keyword evidence="1 3" id="KW-0732">Signal</keyword>
<keyword evidence="2" id="KW-0676">Redox-active center</keyword>
<dbReference type="InterPro" id="IPR051099">
    <property type="entry name" value="AGR/TXD"/>
</dbReference>